<feature type="coiled-coil region" evidence="1">
    <location>
        <begin position="337"/>
        <end position="364"/>
    </location>
</feature>
<feature type="compositionally biased region" description="Polar residues" evidence="2">
    <location>
        <begin position="913"/>
        <end position="955"/>
    </location>
</feature>
<feature type="compositionally biased region" description="Polar residues" evidence="2">
    <location>
        <begin position="147"/>
        <end position="171"/>
    </location>
</feature>
<evidence type="ECO:0000256" key="1">
    <source>
        <dbReference type="SAM" id="Coils"/>
    </source>
</evidence>
<feature type="region of interest" description="Disordered" evidence="2">
    <location>
        <begin position="712"/>
        <end position="849"/>
    </location>
</feature>
<proteinExistence type="predicted"/>
<dbReference type="EMBL" id="CAJNON010000071">
    <property type="protein sequence ID" value="CAF0915439.1"/>
    <property type="molecule type" value="Genomic_DNA"/>
</dbReference>
<feature type="compositionally biased region" description="Basic and acidic residues" evidence="2">
    <location>
        <begin position="807"/>
        <end position="823"/>
    </location>
</feature>
<feature type="region of interest" description="Disordered" evidence="2">
    <location>
        <begin position="1"/>
        <end position="38"/>
    </location>
</feature>
<feature type="region of interest" description="Disordered" evidence="2">
    <location>
        <begin position="557"/>
        <end position="578"/>
    </location>
</feature>
<gene>
    <name evidence="3" type="ORF">VCS650_LOCUS10080</name>
</gene>
<keyword evidence="1" id="KW-0175">Coiled coil</keyword>
<name>A0A814ANU1_9BILA</name>
<accession>A0A814ANU1</accession>
<organism evidence="3 4">
    <name type="scientific">Adineta steineri</name>
    <dbReference type="NCBI Taxonomy" id="433720"/>
    <lineage>
        <taxon>Eukaryota</taxon>
        <taxon>Metazoa</taxon>
        <taxon>Spiralia</taxon>
        <taxon>Gnathifera</taxon>
        <taxon>Rotifera</taxon>
        <taxon>Eurotatoria</taxon>
        <taxon>Bdelloidea</taxon>
        <taxon>Adinetida</taxon>
        <taxon>Adinetidae</taxon>
        <taxon>Adineta</taxon>
    </lineage>
</organism>
<comment type="caution">
    <text evidence="3">The sequence shown here is derived from an EMBL/GenBank/DDBJ whole genome shotgun (WGS) entry which is preliminary data.</text>
</comment>
<dbReference type="PANTHER" id="PTHR21510">
    <property type="entry name" value="AKNA DOMAIN-CONTAINING PROTEIN"/>
    <property type="match status" value="1"/>
</dbReference>
<protein>
    <submittedName>
        <fullName evidence="3">Uncharacterized protein</fullName>
    </submittedName>
</protein>
<feature type="region of interest" description="Disordered" evidence="2">
    <location>
        <begin position="867"/>
        <end position="975"/>
    </location>
</feature>
<evidence type="ECO:0000313" key="4">
    <source>
        <dbReference type="Proteomes" id="UP000663891"/>
    </source>
</evidence>
<evidence type="ECO:0000313" key="3">
    <source>
        <dbReference type="EMBL" id="CAF0915439.1"/>
    </source>
</evidence>
<dbReference type="OrthoDB" id="10035553at2759"/>
<feature type="compositionally biased region" description="Basic and acidic residues" evidence="2">
    <location>
        <begin position="1"/>
        <end position="11"/>
    </location>
</feature>
<dbReference type="PANTHER" id="PTHR21510:SF13">
    <property type="entry name" value="AKNA DOMAIN-CONTAINING PROTEIN"/>
    <property type="match status" value="1"/>
</dbReference>
<feature type="compositionally biased region" description="Low complexity" evidence="2">
    <location>
        <begin position="567"/>
        <end position="578"/>
    </location>
</feature>
<feature type="region of interest" description="Disordered" evidence="2">
    <location>
        <begin position="416"/>
        <end position="436"/>
    </location>
</feature>
<feature type="compositionally biased region" description="Basic and acidic residues" evidence="2">
    <location>
        <begin position="739"/>
        <end position="757"/>
    </location>
</feature>
<reference evidence="3" key="1">
    <citation type="submission" date="2021-02" db="EMBL/GenBank/DDBJ databases">
        <authorList>
            <person name="Nowell W R."/>
        </authorList>
    </citation>
    <scope>NUCLEOTIDE SEQUENCE</scope>
</reference>
<evidence type="ECO:0000256" key="2">
    <source>
        <dbReference type="SAM" id="MobiDB-lite"/>
    </source>
</evidence>
<sequence>MLECPSDHDDSCSQIDDNDHDDDVNEKKKDLVTSSNNTRSVFLTRQPTLYDDSWPKKRSIDENKIQKIINNGEATLLEIERNKTLFADSKQDRLFSSERNKSSSVADKKYQSHKIHSTLPSDFTATTTTAQELHSISNLDNMKTTLPLSQTKTNTSSIRASITNKETQGSLSKIPIRTNSSSQSRSRSPRLKASTTTTTARNRLLHSPTASSKIPVPVSTTTTTSKGAFRFFTSADRSGTSKTSSEKPSTTDSIQALSKTTTQVSPFTPITHRKTYASTDKTVSSAGNTPSAKHQRIHLAVSDDEEEESDTNNLKEDDLKIKLKEQKRYGKKTGELLNQLHENYEELLEKYAQAENTIDQLRFQPKIVGDRTPSSNASEGVMHFIQQPKMNVSTLRSSGIYHSTPGTPLSSIMRVPSSATSATTNTPAPKSASPANSGTIESIFFDESVPQTIIVQELTTPETVKLDLLHQTKSLGGKMKSFITLMDANQLSLSEQKQVYDTIKDDYEKLLKVFDRSKNGTDFSDIDFDADLNTELEMMKQLLKEIVTRITDNLLGKSGNGLDSDRQSGSQSSQVSARSSICNHGDLMDQYHKLLDAVNTGILDKENEKNSSHTKLPNGLESTKTTTSPQLEISGHLPPTTKNQKQYFYPSGYEKISDDEQQRSQRTTPIQLKKAIESTSYDLEYNPLTSINHHHQPIDEREAHIHDMISTIKKKKSPHQQEIQEYDNLENITKSQRKPKSEPQRKTTDNYGSEHELSPASLSNGTHGAHYSTRSMRTRTSDYDSGLGTNNTTKLSRDSKLNTTMMDESHYQSIDEDRRRYTDEERETMSSVSSSRSSGSGAVSPGIPYNKYTERFDTLSSLKPLNESYRRKPTGQSEFYPSDNEAYMSDSFDRIPQLSSHKRKPRDGHPSLKSPQVNSHQSRSTTFDRSMSTESIGAHNYTSSLHRPQTAPQDTSKIDHHHHQQQQQHKTGRKYQTGFVHRQITASSSANPEKMYRSACYIDEPHTHRRSQDKLDQNQRQYNTQTNNLYLDPHTGTVYRYVPNKNQTSTVTYYQPASQPNSSTKLYKCADCGCMTTYQHRHHIHSTARRISTDIDDPGYESGNRKIIRHRHYIDVTSSDSDSEENPTEYDLNVLNEACERAKKVQHRSQTLSRHINRQLNLILATI</sequence>
<feature type="compositionally biased region" description="Polar residues" evidence="2">
    <location>
        <begin position="620"/>
        <end position="631"/>
    </location>
</feature>
<feature type="compositionally biased region" description="Low complexity" evidence="2">
    <location>
        <begin position="830"/>
        <end position="844"/>
    </location>
</feature>
<dbReference type="AlphaFoldDB" id="A0A814ANU1"/>
<feature type="compositionally biased region" description="Low complexity" evidence="2">
    <location>
        <begin position="238"/>
        <end position="253"/>
    </location>
</feature>
<feature type="compositionally biased region" description="Low complexity" evidence="2">
    <location>
        <begin position="215"/>
        <end position="225"/>
    </location>
</feature>
<feature type="region of interest" description="Disordered" evidence="2">
    <location>
        <begin position="147"/>
        <end position="253"/>
    </location>
</feature>
<dbReference type="InterPro" id="IPR052655">
    <property type="entry name" value="AKNA_Centrosome-Trans_reg"/>
</dbReference>
<feature type="region of interest" description="Disordered" evidence="2">
    <location>
        <begin position="605"/>
        <end position="645"/>
    </location>
</feature>
<dbReference type="Proteomes" id="UP000663891">
    <property type="component" value="Unassembled WGS sequence"/>
</dbReference>